<dbReference type="AlphaFoldDB" id="I0HIV7"/>
<dbReference type="PROSITE" id="PS51202">
    <property type="entry name" value="RCK_C"/>
    <property type="match status" value="1"/>
</dbReference>
<accession>I0HIV7</accession>
<dbReference type="PROSITE" id="PS51201">
    <property type="entry name" value="RCK_N"/>
    <property type="match status" value="2"/>
</dbReference>
<feature type="transmembrane region" description="Helical" evidence="1">
    <location>
        <begin position="259"/>
        <end position="277"/>
    </location>
</feature>
<proteinExistence type="predicted"/>
<feature type="domain" description="RCK C-terminal" evidence="3">
    <location>
        <begin position="494"/>
        <end position="574"/>
    </location>
</feature>
<dbReference type="InterPro" id="IPR006037">
    <property type="entry name" value="RCK_C"/>
</dbReference>
<dbReference type="HOGENOM" id="CLU_431998_0_0_11"/>
<evidence type="ECO:0000259" key="3">
    <source>
        <dbReference type="PROSITE" id="PS51202"/>
    </source>
</evidence>
<dbReference type="Proteomes" id="UP000007882">
    <property type="component" value="Chromosome"/>
</dbReference>
<protein>
    <submittedName>
        <fullName evidence="4">Putative membrane protein</fullName>
    </submittedName>
</protein>
<feature type="domain" description="RCK N-terminal" evidence="2">
    <location>
        <begin position="18"/>
        <end position="142"/>
    </location>
</feature>
<keyword evidence="5" id="KW-1185">Reference proteome</keyword>
<dbReference type="PANTHER" id="PTHR43833:SF11">
    <property type="entry name" value="VOLTAGE-GATED POTASSIUM CHANNEL KCH"/>
    <property type="match status" value="1"/>
</dbReference>
<dbReference type="KEGG" id="ams:AMIS_77240"/>
<dbReference type="STRING" id="512565.AMIS_77240"/>
<sequence>MLPANERPEPDKSTEDERPHLVLCGADALVYTLAEELANSRRRIRITVITPHRVRADVPDLAGLADRGVTWHRADRLDEKTFQEAGLDGAAALALVMPDDMTNLHAALCAREVEQTLRVVVRMSSRGLAKSVDRLFPDCAVLSDAEMAAPAFVAAALGEVAPTHFRRADRTLYVAERADVPARRVVLTLTVTDAEGEVSVLPADPEPDWMLPTDLVLAEAVGRPPGEDVTRRLLTRAGRKRRPFGYFGRAVRAALSRKLGIAVMITLATTLVAGAVLNRYDKVDHGLWEQIYVTLLTAVGSSDVEENYDAIAQAAQLVLTIAGLALIPLITAAVVDGMVNARLAITQGRLVSELRDHVVLVGLGTVGTQVMRQLHDLGVRVVAIDRNKNAVGVKAAQNRDIPVIVGDASDEATLRAAAIDTCRALVVLSTNDPINLEAALRARSAHEDLRVVLRLFDDDFAQRVESAFQINTSRSVSRLCAPVFAAALLERDVHATIPVDRHAVMVATVTITAGSALDGAPLEHADHPGQVRVLGMSAAGQEWVDWRPDPRRVLAEGDRILVVARRGGLRALTF</sequence>
<keyword evidence="1" id="KW-0472">Membrane</keyword>
<organism evidence="4 5">
    <name type="scientific">Actinoplanes missouriensis (strain ATCC 14538 / DSM 43046 / CBS 188.64 / JCM 3121 / NBRC 102363 / NCIMB 12654 / NRRL B-3342 / UNCC 431)</name>
    <dbReference type="NCBI Taxonomy" id="512565"/>
    <lineage>
        <taxon>Bacteria</taxon>
        <taxon>Bacillati</taxon>
        <taxon>Actinomycetota</taxon>
        <taxon>Actinomycetes</taxon>
        <taxon>Micromonosporales</taxon>
        <taxon>Micromonosporaceae</taxon>
        <taxon>Actinoplanes</taxon>
    </lineage>
</organism>
<keyword evidence="1" id="KW-0812">Transmembrane</keyword>
<dbReference type="PANTHER" id="PTHR43833">
    <property type="entry name" value="POTASSIUM CHANNEL PROTEIN 2-RELATED-RELATED"/>
    <property type="match status" value="1"/>
</dbReference>
<dbReference type="PATRIC" id="fig|512565.3.peg.7740"/>
<evidence type="ECO:0000256" key="1">
    <source>
        <dbReference type="SAM" id="Phobius"/>
    </source>
</evidence>
<feature type="transmembrane region" description="Helical" evidence="1">
    <location>
        <begin position="310"/>
        <end position="335"/>
    </location>
</feature>
<dbReference type="GO" id="GO:0006813">
    <property type="term" value="P:potassium ion transport"/>
    <property type="evidence" value="ECO:0007669"/>
    <property type="project" value="InterPro"/>
</dbReference>
<dbReference type="SUPFAM" id="SSF51735">
    <property type="entry name" value="NAD(P)-binding Rossmann-fold domains"/>
    <property type="match status" value="2"/>
</dbReference>
<dbReference type="EMBL" id="AP012319">
    <property type="protein sequence ID" value="BAL92944.1"/>
    <property type="molecule type" value="Genomic_DNA"/>
</dbReference>
<dbReference type="Pfam" id="PF02254">
    <property type="entry name" value="TrkA_N"/>
    <property type="match status" value="2"/>
</dbReference>
<dbReference type="GO" id="GO:0008324">
    <property type="term" value="F:monoatomic cation transmembrane transporter activity"/>
    <property type="evidence" value="ECO:0007669"/>
    <property type="project" value="InterPro"/>
</dbReference>
<dbReference type="InterPro" id="IPR050721">
    <property type="entry name" value="Trk_Ktr_HKT_K-transport"/>
</dbReference>
<evidence type="ECO:0000259" key="2">
    <source>
        <dbReference type="PROSITE" id="PS51201"/>
    </source>
</evidence>
<feature type="domain" description="RCK N-terminal" evidence="2">
    <location>
        <begin position="355"/>
        <end position="474"/>
    </location>
</feature>
<name>I0HIV7_ACTM4</name>
<dbReference type="eggNOG" id="COG0569">
    <property type="taxonomic scope" value="Bacteria"/>
</dbReference>
<dbReference type="InterPro" id="IPR036721">
    <property type="entry name" value="RCK_C_sf"/>
</dbReference>
<gene>
    <name evidence="4" type="ordered locus">AMIS_77240</name>
</gene>
<dbReference type="eggNOG" id="COG1226">
    <property type="taxonomic scope" value="Bacteria"/>
</dbReference>
<evidence type="ECO:0000313" key="4">
    <source>
        <dbReference type="EMBL" id="BAL92944.1"/>
    </source>
</evidence>
<dbReference type="InterPro" id="IPR036291">
    <property type="entry name" value="NAD(P)-bd_dom_sf"/>
</dbReference>
<reference evidence="4 5" key="1">
    <citation type="submission" date="2012-02" db="EMBL/GenBank/DDBJ databases">
        <title>Complete genome sequence of Actinoplanes missouriensis 431 (= NBRC 102363).</title>
        <authorList>
            <person name="Ohnishi Y."/>
            <person name="Ishikawa J."/>
            <person name="Sekine M."/>
            <person name="Hosoyama A."/>
            <person name="Harada T."/>
            <person name="Narita H."/>
            <person name="Hata T."/>
            <person name="Konno Y."/>
            <person name="Tutikane K."/>
            <person name="Fujita N."/>
            <person name="Horinouchi S."/>
            <person name="Hayakawa M."/>
        </authorList>
    </citation>
    <scope>NUCLEOTIDE SEQUENCE [LARGE SCALE GENOMIC DNA]</scope>
    <source>
        <strain evidence="5">ATCC 14538 / DSM 43046 / CBS 188.64 / JCM 3121 / NBRC 102363 / NCIMB 12654 / NRRL B-3342 / UNCC 431</strain>
    </source>
</reference>
<dbReference type="InterPro" id="IPR003148">
    <property type="entry name" value="RCK_N"/>
</dbReference>
<evidence type="ECO:0000313" key="5">
    <source>
        <dbReference type="Proteomes" id="UP000007882"/>
    </source>
</evidence>
<dbReference type="SUPFAM" id="SSF116726">
    <property type="entry name" value="TrkA C-terminal domain-like"/>
    <property type="match status" value="1"/>
</dbReference>
<dbReference type="Gene3D" id="3.40.50.720">
    <property type="entry name" value="NAD(P)-binding Rossmann-like Domain"/>
    <property type="match status" value="2"/>
</dbReference>
<keyword evidence="1" id="KW-1133">Transmembrane helix</keyword>